<dbReference type="Pfam" id="PF12824">
    <property type="entry name" value="MRP-L20"/>
    <property type="match status" value="1"/>
</dbReference>
<reference evidence="3" key="2">
    <citation type="submission" date="2015-01" db="EMBL/GenBank/DDBJ databases">
        <title>Evolutionary Origins and Diversification of the Mycorrhizal Mutualists.</title>
        <authorList>
            <consortium name="DOE Joint Genome Institute"/>
            <consortium name="Mycorrhizal Genomics Consortium"/>
            <person name="Kohler A."/>
            <person name="Kuo A."/>
            <person name="Nagy L.G."/>
            <person name="Floudas D."/>
            <person name="Copeland A."/>
            <person name="Barry K.W."/>
            <person name="Cichocki N."/>
            <person name="Veneault-Fourrey C."/>
            <person name="LaButti K."/>
            <person name="Lindquist E.A."/>
            <person name="Lipzen A."/>
            <person name="Lundell T."/>
            <person name="Morin E."/>
            <person name="Murat C."/>
            <person name="Riley R."/>
            <person name="Ohm R."/>
            <person name="Sun H."/>
            <person name="Tunlid A."/>
            <person name="Henrissat B."/>
            <person name="Grigoriev I.V."/>
            <person name="Hibbett D.S."/>
            <person name="Martin F."/>
        </authorList>
    </citation>
    <scope>NUCLEOTIDE SEQUENCE [LARGE SCALE GENOMIC DNA]</scope>
    <source>
        <strain evidence="3">LaAM-08-1</strain>
    </source>
</reference>
<dbReference type="STRING" id="1095629.A0A0C9Y2F6"/>
<feature type="region of interest" description="Disordered" evidence="1">
    <location>
        <begin position="19"/>
        <end position="41"/>
    </location>
</feature>
<name>A0A0C9Y2F6_9AGAR</name>
<dbReference type="HOGENOM" id="CLU_100683_0_0_1"/>
<dbReference type="GO" id="GO:0005762">
    <property type="term" value="C:mitochondrial large ribosomal subunit"/>
    <property type="evidence" value="ECO:0007669"/>
    <property type="project" value="TreeGrafter"/>
</dbReference>
<accession>A0A0C9Y2F6</accession>
<evidence type="ECO:0000313" key="3">
    <source>
        <dbReference type="Proteomes" id="UP000054477"/>
    </source>
</evidence>
<dbReference type="GO" id="GO:0003735">
    <property type="term" value="F:structural constituent of ribosome"/>
    <property type="evidence" value="ECO:0007669"/>
    <property type="project" value="TreeGrafter"/>
</dbReference>
<dbReference type="AlphaFoldDB" id="A0A0C9Y2F6"/>
<protein>
    <submittedName>
        <fullName evidence="2">Uncharacterized protein</fullName>
    </submittedName>
</protein>
<dbReference type="Proteomes" id="UP000054477">
    <property type="component" value="Unassembled WGS sequence"/>
</dbReference>
<dbReference type="EMBL" id="KN838544">
    <property type="protein sequence ID" value="KIK07989.1"/>
    <property type="molecule type" value="Genomic_DNA"/>
</dbReference>
<evidence type="ECO:0000313" key="2">
    <source>
        <dbReference type="EMBL" id="KIK07989.1"/>
    </source>
</evidence>
<dbReference type="InterPro" id="IPR024388">
    <property type="entry name" value="Ribosomal_mL58"/>
</dbReference>
<dbReference type="PANTHER" id="PTHR28266:SF1">
    <property type="entry name" value="LARGE RIBOSOMAL SUBUNIT PROTEIN ML58"/>
    <property type="match status" value="1"/>
</dbReference>
<feature type="region of interest" description="Disordered" evidence="1">
    <location>
        <begin position="83"/>
        <end position="107"/>
    </location>
</feature>
<keyword evidence="3" id="KW-1185">Reference proteome</keyword>
<sequence length="189" mass="21302">MDGRRRLAFGLSLVRGYASKYPRSKPGTSERPAYHPPDPLVNNPKAVVVPLADENLTFIHRPPPTAPSPISLTTSPISALLRPPTATQDVPLPPLLRRTPEKEETPVSKKAILKMQQLRASNPTVYSGQKLAKMFNCSRGFVTVVTRLKTAQRTAMRKELEAEHAERREKWSERHSIVKAVRKKRRGLW</sequence>
<feature type="compositionally biased region" description="Basic and acidic residues" evidence="1">
    <location>
        <begin position="98"/>
        <end position="107"/>
    </location>
</feature>
<dbReference type="PANTHER" id="PTHR28266">
    <property type="entry name" value="54S RIBOSOMAL PROTEIN L20, MITOCHONDRIAL"/>
    <property type="match status" value="1"/>
</dbReference>
<proteinExistence type="predicted"/>
<gene>
    <name evidence="2" type="ORF">K443DRAFT_606221</name>
</gene>
<reference evidence="2 3" key="1">
    <citation type="submission" date="2014-04" db="EMBL/GenBank/DDBJ databases">
        <authorList>
            <consortium name="DOE Joint Genome Institute"/>
            <person name="Kuo A."/>
            <person name="Kohler A."/>
            <person name="Nagy L.G."/>
            <person name="Floudas D."/>
            <person name="Copeland A."/>
            <person name="Barry K.W."/>
            <person name="Cichocki N."/>
            <person name="Veneault-Fourrey C."/>
            <person name="LaButti K."/>
            <person name="Lindquist E.A."/>
            <person name="Lipzen A."/>
            <person name="Lundell T."/>
            <person name="Morin E."/>
            <person name="Murat C."/>
            <person name="Sun H."/>
            <person name="Tunlid A."/>
            <person name="Henrissat B."/>
            <person name="Grigoriev I.V."/>
            <person name="Hibbett D.S."/>
            <person name="Martin F."/>
            <person name="Nordberg H.P."/>
            <person name="Cantor M.N."/>
            <person name="Hua S.X."/>
        </authorList>
    </citation>
    <scope>NUCLEOTIDE SEQUENCE [LARGE SCALE GENOMIC DNA]</scope>
    <source>
        <strain evidence="2 3">LaAM-08-1</strain>
    </source>
</reference>
<organism evidence="2 3">
    <name type="scientific">Laccaria amethystina LaAM-08-1</name>
    <dbReference type="NCBI Taxonomy" id="1095629"/>
    <lineage>
        <taxon>Eukaryota</taxon>
        <taxon>Fungi</taxon>
        <taxon>Dikarya</taxon>
        <taxon>Basidiomycota</taxon>
        <taxon>Agaricomycotina</taxon>
        <taxon>Agaricomycetes</taxon>
        <taxon>Agaricomycetidae</taxon>
        <taxon>Agaricales</taxon>
        <taxon>Agaricineae</taxon>
        <taxon>Hydnangiaceae</taxon>
        <taxon>Laccaria</taxon>
    </lineage>
</organism>
<evidence type="ECO:0000256" key="1">
    <source>
        <dbReference type="SAM" id="MobiDB-lite"/>
    </source>
</evidence>
<dbReference type="OrthoDB" id="6021263at2759"/>